<feature type="compositionally biased region" description="Gly residues" evidence="1">
    <location>
        <begin position="170"/>
        <end position="187"/>
    </location>
</feature>
<sequence>MEKDNPVAVLSELCTDADISRAQRVLPSKFLKLGDIVSASTSISSNLSKELIFPYVDCYQPEGYPLNPLPTKSVEKLPPIALSVDGKAAPVYGNNNPSFADVNSTINRSVFAAFSANLPNQAVITQEQKPVLNLDQWGKEERVAAAKFFEEFLCSSKSNNYFRSCPGGRGQTGGGGASGGASGGNGTTGDVQWVTGSYGGGGGSYYGGSGGDDDDDPSKHLRQINNTPGHYLDLDLFQASEDLDPVTADLLREFGLFSELGLEPVFNPHLQNLPGSSSGVNVRPDDYSDPAPQTPHTPAPMTPHTPAPATPASYGMMSPMPQCGASGMNYGPSLTYGSFGGAYESMGGASMQSTSGVNVSDLLEMSKLMATPVTPPTNNPVCAPMVVPQQPRNDQRLTGQQVFNLTHPSASNSVANVGLNPPPSPSPQSQTSFALSQPVTQFFGVRPSYINAAQGKKVLKVFVKDHNNAQSYDALKFCFDMFKKYDSQLEKQCTLPIANQGRAKLATMTTEPDSSLTFSMPFNCLPFDEWAASNNDLRACVLVLQQIVNTLYSVFQGDRDLSFWGSYQIFVAPNSQVYIYIDFNKSLSVQKVYATELSLQQSNSRNEDCVVLKNICDVLLNKFLNGGNVSPQLEEVLRSFGNLLNSPNCVSQVDILARILGQRRVCKMQATVHGLNSPECTVYSVEHEPVSQSLGVLKPYVNNVGPCAVYHSDGTPVHVTEISVRGSKNHQFILVPCGQNTTRSPGFLYIE</sequence>
<dbReference type="InParanoid" id="A0A1X7VQ38"/>
<evidence type="ECO:0000313" key="2">
    <source>
        <dbReference type="EnsemblMetazoa" id="Aqu2.1.42197_001"/>
    </source>
</evidence>
<dbReference type="EnsemblMetazoa" id="XM_020002148.1">
    <property type="protein sequence ID" value="XP_019857707.1"/>
    <property type="gene ID" value="LOC100631641"/>
</dbReference>
<gene>
    <name evidence="2" type="primary">100631641</name>
</gene>
<keyword evidence="3" id="KW-1185">Reference proteome</keyword>
<feature type="compositionally biased region" description="Polar residues" evidence="1">
    <location>
        <begin position="271"/>
        <end position="280"/>
    </location>
</feature>
<feature type="compositionally biased region" description="Pro residues" evidence="1">
    <location>
        <begin position="292"/>
        <end position="309"/>
    </location>
</feature>
<dbReference type="KEGG" id="aqu:100631641"/>
<feature type="region of interest" description="Disordered" evidence="1">
    <location>
        <begin position="170"/>
        <end position="189"/>
    </location>
</feature>
<proteinExistence type="predicted"/>
<dbReference type="AlphaFoldDB" id="A0A1X7VQ38"/>
<accession>A0A1X7VQ38</accession>
<organism evidence="2">
    <name type="scientific">Amphimedon queenslandica</name>
    <name type="common">Sponge</name>
    <dbReference type="NCBI Taxonomy" id="400682"/>
    <lineage>
        <taxon>Eukaryota</taxon>
        <taxon>Metazoa</taxon>
        <taxon>Porifera</taxon>
        <taxon>Demospongiae</taxon>
        <taxon>Heteroscleromorpha</taxon>
        <taxon>Haplosclerida</taxon>
        <taxon>Niphatidae</taxon>
        <taxon>Amphimedon</taxon>
    </lineage>
</organism>
<feature type="region of interest" description="Disordered" evidence="1">
    <location>
        <begin position="271"/>
        <end position="313"/>
    </location>
</feature>
<feature type="region of interest" description="Disordered" evidence="1">
    <location>
        <begin position="410"/>
        <end position="432"/>
    </location>
</feature>
<evidence type="ECO:0000313" key="3">
    <source>
        <dbReference type="Proteomes" id="UP000007879"/>
    </source>
</evidence>
<protein>
    <submittedName>
        <fullName evidence="2">Uncharacterized protein</fullName>
    </submittedName>
</protein>
<reference evidence="2" key="2">
    <citation type="submission" date="2017-05" db="UniProtKB">
        <authorList>
            <consortium name="EnsemblMetazoa"/>
        </authorList>
    </citation>
    <scope>IDENTIFICATION</scope>
</reference>
<name>A0A1X7VQ38_AMPQE</name>
<dbReference type="Proteomes" id="UP000007879">
    <property type="component" value="Unassembled WGS sequence"/>
</dbReference>
<dbReference type="EnsemblMetazoa" id="Aqu2.1.42197_001">
    <property type="protein sequence ID" value="Aqu2.1.42197_001"/>
    <property type="gene ID" value="Aqu2.1.42197"/>
</dbReference>
<evidence type="ECO:0000256" key="1">
    <source>
        <dbReference type="SAM" id="MobiDB-lite"/>
    </source>
</evidence>
<reference evidence="3" key="1">
    <citation type="journal article" date="2010" name="Nature">
        <title>The Amphimedon queenslandica genome and the evolution of animal complexity.</title>
        <authorList>
            <person name="Srivastava M."/>
            <person name="Simakov O."/>
            <person name="Chapman J."/>
            <person name="Fahey B."/>
            <person name="Gauthier M.E."/>
            <person name="Mitros T."/>
            <person name="Richards G.S."/>
            <person name="Conaco C."/>
            <person name="Dacre M."/>
            <person name="Hellsten U."/>
            <person name="Larroux C."/>
            <person name="Putnam N.H."/>
            <person name="Stanke M."/>
            <person name="Adamska M."/>
            <person name="Darling A."/>
            <person name="Degnan S.M."/>
            <person name="Oakley T.H."/>
            <person name="Plachetzki D.C."/>
            <person name="Zhai Y."/>
            <person name="Adamski M."/>
            <person name="Calcino A."/>
            <person name="Cummins S.F."/>
            <person name="Goodstein D.M."/>
            <person name="Harris C."/>
            <person name="Jackson D.J."/>
            <person name="Leys S.P."/>
            <person name="Shu S."/>
            <person name="Woodcroft B.J."/>
            <person name="Vervoort M."/>
            <person name="Kosik K.S."/>
            <person name="Manning G."/>
            <person name="Degnan B.M."/>
            <person name="Rokhsar D.S."/>
        </authorList>
    </citation>
    <scope>NUCLEOTIDE SEQUENCE [LARGE SCALE GENOMIC DNA]</scope>
</reference>